<accession>A0A347ZT16</accession>
<dbReference type="OrthoDB" id="145901at2"/>
<dbReference type="RefSeq" id="WP_116224125.1">
    <property type="nucleotide sequence ID" value="NZ_AP018437.1"/>
</dbReference>
<gene>
    <name evidence="4" type="ORF">DFR64_0848</name>
</gene>
<evidence type="ECO:0000256" key="2">
    <source>
        <dbReference type="SAM" id="Phobius"/>
    </source>
</evidence>
<dbReference type="AlphaFoldDB" id="A0A347ZT16"/>
<evidence type="ECO:0000256" key="3">
    <source>
        <dbReference type="SAM" id="SignalP"/>
    </source>
</evidence>
<reference evidence="4 5" key="1">
    <citation type="submission" date="2018-08" db="EMBL/GenBank/DDBJ databases">
        <title>Genomic Encyclopedia of Type Strains, Phase IV (KMG-IV): sequencing the most valuable type-strain genomes for metagenomic binning, comparative biology and taxonomic classification.</title>
        <authorList>
            <person name="Goeker M."/>
        </authorList>
    </citation>
    <scope>NUCLEOTIDE SEQUENCE [LARGE SCALE GENOMIC DNA]</scope>
    <source>
        <strain evidence="4 5">DSM 23923</strain>
    </source>
</reference>
<sequence>MKKNRVTSIFVALLMLLTFIQPVLAQDYYFEVPEEQVDVFIETDGTITIEYYYKFQNAGSAHVIDFVDIGMPGNSTYQLSDITANVDGKTITDITYSDYVDGIALGLGANAIPAGGSGVVYMRAENVGNLFYFASENESEDYASINFQPSYFGSDYVSGNTSLTFNFHLPPGLTDQEPRWINPKGWPGDDTPASAFDSEDRVLYQWASTSASPDGRYTFGVTFPARVIPTSAINTEQTVTYNPSQVWGTVIPILCCTGIFGIFGLIIALAVKSAKKRRLKYLPPKIAIEGHGIKRGLTSVEAAILMEQPMDKILTMILFAVVKKEAAEVTNRDPLELKVEETLPEDLRDYEKAFLEAFKEKNAAARRKALQAMMVALVKTVGEKMKGFSSKETVAYYEEIIKKAWQQVEEAETPEVRAEKYSDAADWTILDKDYETRTRRTFGTGPVFMPYWWWRTDPTIGSAGRSMGGSVAKGTSAPSGGNQSRTITLPNLPGSNAAASVIGTVQAFSAGVVGNLTSFTGGITDKTNPVPVQTSSTFRSSGGRGSGMGGGGHSCACACACAGCACACAGGGR</sequence>
<dbReference type="Proteomes" id="UP000256388">
    <property type="component" value="Unassembled WGS sequence"/>
</dbReference>
<keyword evidence="2" id="KW-1133">Transmembrane helix</keyword>
<keyword evidence="2" id="KW-0472">Membrane</keyword>
<feature type="signal peptide" evidence="3">
    <location>
        <begin position="1"/>
        <end position="25"/>
    </location>
</feature>
<feature type="region of interest" description="Disordered" evidence="1">
    <location>
        <begin position="464"/>
        <end position="486"/>
    </location>
</feature>
<comment type="caution">
    <text evidence="4">The sequence shown here is derived from an EMBL/GenBank/DDBJ whole genome shotgun (WGS) entry which is preliminary data.</text>
</comment>
<proteinExistence type="predicted"/>
<feature type="chain" id="PRO_5030063628" description="Membrane protein DUF2207" evidence="3">
    <location>
        <begin position="26"/>
        <end position="573"/>
    </location>
</feature>
<protein>
    <recommendedName>
        <fullName evidence="6">Membrane protein DUF2207</fullName>
    </recommendedName>
</protein>
<feature type="compositionally biased region" description="Polar residues" evidence="1">
    <location>
        <begin position="476"/>
        <end position="486"/>
    </location>
</feature>
<evidence type="ECO:0000313" key="5">
    <source>
        <dbReference type="Proteomes" id="UP000256388"/>
    </source>
</evidence>
<keyword evidence="3" id="KW-0732">Signal</keyword>
<organism evidence="4 5">
    <name type="scientific">Pelolinea submarina</name>
    <dbReference type="NCBI Taxonomy" id="913107"/>
    <lineage>
        <taxon>Bacteria</taxon>
        <taxon>Bacillati</taxon>
        <taxon>Chloroflexota</taxon>
        <taxon>Anaerolineae</taxon>
        <taxon>Anaerolineales</taxon>
        <taxon>Anaerolineaceae</taxon>
        <taxon>Pelolinea</taxon>
    </lineage>
</organism>
<keyword evidence="2" id="KW-0812">Transmembrane</keyword>
<evidence type="ECO:0000313" key="4">
    <source>
        <dbReference type="EMBL" id="REG10977.1"/>
    </source>
</evidence>
<evidence type="ECO:0000256" key="1">
    <source>
        <dbReference type="SAM" id="MobiDB-lite"/>
    </source>
</evidence>
<evidence type="ECO:0008006" key="6">
    <source>
        <dbReference type="Google" id="ProtNLM"/>
    </source>
</evidence>
<feature type="transmembrane region" description="Helical" evidence="2">
    <location>
        <begin position="246"/>
        <end position="271"/>
    </location>
</feature>
<dbReference type="EMBL" id="QUMS01000001">
    <property type="protein sequence ID" value="REG10977.1"/>
    <property type="molecule type" value="Genomic_DNA"/>
</dbReference>
<name>A0A347ZT16_9CHLR</name>
<keyword evidence="5" id="KW-1185">Reference proteome</keyword>